<evidence type="ECO:0000259" key="12">
    <source>
        <dbReference type="Pfam" id="PF02687"/>
    </source>
</evidence>
<dbReference type="Gene3D" id="3.30.70.3040">
    <property type="match status" value="1"/>
</dbReference>
<reference evidence="14" key="1">
    <citation type="journal article" date="2021" name="PeerJ">
        <title>Extensive microbial diversity within the chicken gut microbiome revealed by metagenomics and culture.</title>
        <authorList>
            <person name="Gilroy R."/>
            <person name="Ravi A."/>
            <person name="Getino M."/>
            <person name="Pursley I."/>
            <person name="Horton D.L."/>
            <person name="Alikhan N.F."/>
            <person name="Baker D."/>
            <person name="Gharbi K."/>
            <person name="Hall N."/>
            <person name="Watson M."/>
            <person name="Adriaenssens E.M."/>
            <person name="Foster-Nyarko E."/>
            <person name="Jarju S."/>
            <person name="Secka A."/>
            <person name="Antonio M."/>
            <person name="Oren A."/>
            <person name="Chaudhuri R.R."/>
            <person name="La Ragione R."/>
            <person name="Hildebrand F."/>
            <person name="Pallen M.J."/>
        </authorList>
    </citation>
    <scope>NUCLEOTIDE SEQUENCE</scope>
    <source>
        <strain evidence="14">150</strain>
    </source>
</reference>
<comment type="subcellular location">
    <subcellularLocation>
        <location evidence="1">Cell membrane</location>
        <topology evidence="1">Multi-pass membrane protein</topology>
    </subcellularLocation>
</comment>
<evidence type="ECO:0000256" key="11">
    <source>
        <dbReference type="SAM" id="Phobius"/>
    </source>
</evidence>
<dbReference type="GO" id="GO:0005886">
    <property type="term" value="C:plasma membrane"/>
    <property type="evidence" value="ECO:0007669"/>
    <property type="project" value="UniProtKB-SubCell"/>
</dbReference>
<evidence type="ECO:0000256" key="6">
    <source>
        <dbReference type="ARBA" id="ARBA00022692"/>
    </source>
</evidence>
<evidence type="ECO:0000256" key="9">
    <source>
        <dbReference type="ARBA" id="ARBA00023306"/>
    </source>
</evidence>
<keyword evidence="8 10" id="KW-0472">Membrane</keyword>
<dbReference type="PIRSF" id="PIRSF003097">
    <property type="entry name" value="FtsX"/>
    <property type="match status" value="1"/>
</dbReference>
<dbReference type="PANTHER" id="PTHR47755:SF1">
    <property type="entry name" value="CELL DIVISION PROTEIN FTSX"/>
    <property type="match status" value="1"/>
</dbReference>
<evidence type="ECO:0000256" key="3">
    <source>
        <dbReference type="ARBA" id="ARBA00021907"/>
    </source>
</evidence>
<evidence type="ECO:0000256" key="2">
    <source>
        <dbReference type="ARBA" id="ARBA00007379"/>
    </source>
</evidence>
<feature type="domain" description="FtsX extracellular" evidence="13">
    <location>
        <begin position="61"/>
        <end position="144"/>
    </location>
</feature>
<protein>
    <recommendedName>
        <fullName evidence="3 10">Cell division protein FtsX</fullName>
    </recommendedName>
</protein>
<name>A0A9E3ZVC7_9ENTE</name>
<dbReference type="EMBL" id="JAJJVO010000146">
    <property type="protein sequence ID" value="MCC9274598.1"/>
    <property type="molecule type" value="Genomic_DNA"/>
</dbReference>
<feature type="transmembrane region" description="Helical" evidence="11">
    <location>
        <begin position="181"/>
        <end position="199"/>
    </location>
</feature>
<evidence type="ECO:0000256" key="1">
    <source>
        <dbReference type="ARBA" id="ARBA00004651"/>
    </source>
</evidence>
<comment type="similarity">
    <text evidence="2 10">Belongs to the ABC-4 integral membrane protein family. FtsX subfamily.</text>
</comment>
<dbReference type="Pfam" id="PF18075">
    <property type="entry name" value="FtsX_ECD"/>
    <property type="match status" value="1"/>
</dbReference>
<evidence type="ECO:0000259" key="13">
    <source>
        <dbReference type="Pfam" id="PF18075"/>
    </source>
</evidence>
<dbReference type="PANTHER" id="PTHR47755">
    <property type="entry name" value="CELL DIVISION PROTEIN FTSX"/>
    <property type="match status" value="1"/>
</dbReference>
<dbReference type="NCBIfam" id="NF038347">
    <property type="entry name" value="FtsX_Gpos"/>
    <property type="match status" value="1"/>
</dbReference>
<keyword evidence="7 11" id="KW-1133">Transmembrane helix</keyword>
<evidence type="ECO:0000256" key="8">
    <source>
        <dbReference type="ARBA" id="ARBA00023136"/>
    </source>
</evidence>
<dbReference type="InterPro" id="IPR040690">
    <property type="entry name" value="FtsX_ECD"/>
</dbReference>
<keyword evidence="6 11" id="KW-0812">Transmembrane</keyword>
<feature type="transmembrane region" description="Helical" evidence="11">
    <location>
        <begin position="220"/>
        <end position="248"/>
    </location>
</feature>
<dbReference type="InterPro" id="IPR004513">
    <property type="entry name" value="FtsX"/>
</dbReference>
<evidence type="ECO:0000256" key="10">
    <source>
        <dbReference type="PIRNR" id="PIRNR003097"/>
    </source>
</evidence>
<keyword evidence="9 10" id="KW-0131">Cell cycle</keyword>
<keyword evidence="5 10" id="KW-0132">Cell division</keyword>
<gene>
    <name evidence="14" type="primary">ftsX</name>
    <name evidence="14" type="ORF">K8V42_09950</name>
</gene>
<feature type="transmembrane region" description="Helical" evidence="11">
    <location>
        <begin position="24"/>
        <end position="48"/>
    </location>
</feature>
<evidence type="ECO:0000256" key="4">
    <source>
        <dbReference type="ARBA" id="ARBA00022475"/>
    </source>
</evidence>
<comment type="caution">
    <text evidence="14">The sequence shown here is derived from an EMBL/GenBank/DDBJ whole genome shotgun (WGS) entry which is preliminary data.</text>
</comment>
<feature type="transmembrane region" description="Helical" evidence="11">
    <location>
        <begin position="268"/>
        <end position="291"/>
    </location>
</feature>
<accession>A0A9E3ZVC7</accession>
<evidence type="ECO:0000256" key="5">
    <source>
        <dbReference type="ARBA" id="ARBA00022618"/>
    </source>
</evidence>
<sequence length="299" mass="33649">MDTMIRTFFRHILESFKSLRRNGWMTISSISAVTITLALLGAFLMIILNTVKLAEDMENNVEVSVFMNHGVTQEEQDELEATLKALPHVESVEFSSQDEELERVKESYGDVWGLFDQDNPLLNVFIVRATEPQYVKDITKTAQSSEYSKVVHKATYGEDLSDKIFGIAEGVRTWGLVGSGLLLFVAMFLISNTIRITILSREREIQIMRLVGAKNGYIRWPFFLEGGWIGLFGSALPVALIILGYPEIYRMLNPILLRSNYSLLEPGVLMFQVSGALILIGITIGSLGSIISMRRFLKI</sequence>
<dbReference type="InterPro" id="IPR003838">
    <property type="entry name" value="ABC3_permease_C"/>
</dbReference>
<reference evidence="14" key="2">
    <citation type="submission" date="2021-11" db="EMBL/GenBank/DDBJ databases">
        <authorList>
            <person name="Gilroy R."/>
        </authorList>
    </citation>
    <scope>NUCLEOTIDE SEQUENCE</scope>
    <source>
        <strain evidence="14">150</strain>
    </source>
</reference>
<evidence type="ECO:0000313" key="14">
    <source>
        <dbReference type="EMBL" id="MCC9274598.1"/>
    </source>
</evidence>
<dbReference type="Pfam" id="PF02687">
    <property type="entry name" value="FtsX"/>
    <property type="match status" value="1"/>
</dbReference>
<feature type="domain" description="ABC3 transporter permease C-terminal" evidence="12">
    <location>
        <begin position="178"/>
        <end position="299"/>
    </location>
</feature>
<dbReference type="InterPro" id="IPR058204">
    <property type="entry name" value="FtsX_firmicutes-type"/>
</dbReference>
<organism evidence="14 15">
    <name type="scientific">Enterococcus aquimarinus</name>
    <dbReference type="NCBI Taxonomy" id="328396"/>
    <lineage>
        <taxon>Bacteria</taxon>
        <taxon>Bacillati</taxon>
        <taxon>Bacillota</taxon>
        <taxon>Bacilli</taxon>
        <taxon>Lactobacillales</taxon>
        <taxon>Enterococcaceae</taxon>
        <taxon>Enterococcus</taxon>
    </lineage>
</organism>
<keyword evidence="4 10" id="KW-1003">Cell membrane</keyword>
<evidence type="ECO:0000313" key="15">
    <source>
        <dbReference type="Proteomes" id="UP000813384"/>
    </source>
</evidence>
<comment type="function">
    <text evidence="10">Part of the ABC transporter FtsEX involved in asymmetric cellular division facilitating the initiation of sporulation.</text>
</comment>
<dbReference type="AlphaFoldDB" id="A0A9E3ZVC7"/>
<evidence type="ECO:0000256" key="7">
    <source>
        <dbReference type="ARBA" id="ARBA00022989"/>
    </source>
</evidence>
<dbReference type="GO" id="GO:0051301">
    <property type="term" value="P:cell division"/>
    <property type="evidence" value="ECO:0007669"/>
    <property type="project" value="UniProtKB-KW"/>
</dbReference>
<dbReference type="Proteomes" id="UP000813384">
    <property type="component" value="Unassembled WGS sequence"/>
</dbReference>
<proteinExistence type="inferred from homology"/>